<dbReference type="EMBL" id="DS471212">
    <property type="protein sequence ID" value="EDO28759.1"/>
    <property type="molecule type" value="Genomic_DNA"/>
</dbReference>
<dbReference type="AlphaFoldDB" id="A7T5K4"/>
<sequence length="190" mass="21262">MGSKARNKFKKRRKGKRFSGSPAWEKSSDSTSESATLSSSRSAATQCDKQQEQDPSAASQASQLNEEEPLAGTSRNKMELRGFRDSQDDCFDGETSDEDIESCVDTGEVLDSYFLNKKCLKCELYLNKCDENVEEFEEWRAEHMAKGECDANFTGSSPAMEAEGAQVLWSRSIEKHKMRYVSASNFQGIC</sequence>
<evidence type="ECO:0000256" key="1">
    <source>
        <dbReference type="SAM" id="MobiDB-lite"/>
    </source>
</evidence>
<feature type="compositionally biased region" description="Low complexity" evidence="1">
    <location>
        <begin position="29"/>
        <end position="45"/>
    </location>
</feature>
<dbReference type="InParanoid" id="A7T5K4"/>
<dbReference type="InterPro" id="IPR049012">
    <property type="entry name" value="Mutator_transp_dom"/>
</dbReference>
<feature type="compositionally biased region" description="Polar residues" evidence="1">
    <location>
        <begin position="53"/>
        <end position="64"/>
    </location>
</feature>
<keyword evidence="4" id="KW-1185">Reference proteome</keyword>
<organism evidence="3 4">
    <name type="scientific">Nematostella vectensis</name>
    <name type="common">Starlet sea anemone</name>
    <dbReference type="NCBI Taxonomy" id="45351"/>
    <lineage>
        <taxon>Eukaryota</taxon>
        <taxon>Metazoa</taxon>
        <taxon>Cnidaria</taxon>
        <taxon>Anthozoa</taxon>
        <taxon>Hexacorallia</taxon>
        <taxon>Actiniaria</taxon>
        <taxon>Edwardsiidae</taxon>
        <taxon>Nematostella</taxon>
    </lineage>
</organism>
<gene>
    <name evidence="3" type="ORF">NEMVEDRAFT_v1g248752</name>
</gene>
<feature type="region of interest" description="Disordered" evidence="1">
    <location>
        <begin position="1"/>
        <end position="79"/>
    </location>
</feature>
<proteinExistence type="predicted"/>
<protein>
    <recommendedName>
        <fullName evidence="2">Mutator-like transposase domain-containing protein</fullName>
    </recommendedName>
</protein>
<name>A7T5K4_NEMVE</name>
<evidence type="ECO:0000259" key="2">
    <source>
        <dbReference type="Pfam" id="PF20700"/>
    </source>
</evidence>
<reference evidence="3 4" key="1">
    <citation type="journal article" date="2007" name="Science">
        <title>Sea anemone genome reveals ancestral eumetazoan gene repertoire and genomic organization.</title>
        <authorList>
            <person name="Putnam N.H."/>
            <person name="Srivastava M."/>
            <person name="Hellsten U."/>
            <person name="Dirks B."/>
            <person name="Chapman J."/>
            <person name="Salamov A."/>
            <person name="Terry A."/>
            <person name="Shapiro H."/>
            <person name="Lindquist E."/>
            <person name="Kapitonov V.V."/>
            <person name="Jurka J."/>
            <person name="Genikhovich G."/>
            <person name="Grigoriev I.V."/>
            <person name="Lucas S.M."/>
            <person name="Steele R.E."/>
            <person name="Finnerty J.R."/>
            <person name="Technau U."/>
            <person name="Martindale M.Q."/>
            <person name="Rokhsar D.S."/>
        </authorList>
    </citation>
    <scope>NUCLEOTIDE SEQUENCE [LARGE SCALE GENOMIC DNA]</scope>
    <source>
        <strain evidence="4">CH2 X CH6</strain>
    </source>
</reference>
<evidence type="ECO:0000313" key="3">
    <source>
        <dbReference type="EMBL" id="EDO28759.1"/>
    </source>
</evidence>
<dbReference type="Pfam" id="PF20700">
    <property type="entry name" value="Mutator"/>
    <property type="match status" value="1"/>
</dbReference>
<feature type="domain" description="Mutator-like transposase" evidence="2">
    <location>
        <begin position="104"/>
        <end position="181"/>
    </location>
</feature>
<dbReference type="HOGENOM" id="CLU_1429601_0_0_1"/>
<dbReference type="Proteomes" id="UP000001593">
    <property type="component" value="Unassembled WGS sequence"/>
</dbReference>
<feature type="compositionally biased region" description="Basic residues" evidence="1">
    <location>
        <begin position="1"/>
        <end position="17"/>
    </location>
</feature>
<dbReference type="PhylomeDB" id="A7T5K4"/>
<evidence type="ECO:0000313" key="4">
    <source>
        <dbReference type="Proteomes" id="UP000001593"/>
    </source>
</evidence>
<accession>A7T5K4</accession>